<protein>
    <submittedName>
        <fullName evidence="2">Uncharacterized protein</fullName>
    </submittedName>
</protein>
<evidence type="ECO:0000313" key="2">
    <source>
        <dbReference type="EMBL" id="VWB73148.1"/>
    </source>
</evidence>
<accession>A0A6P2M3V3</accession>
<dbReference type="GeneID" id="99664973"/>
<evidence type="ECO:0000256" key="1">
    <source>
        <dbReference type="SAM" id="Phobius"/>
    </source>
</evidence>
<proteinExistence type="predicted"/>
<dbReference type="OrthoDB" id="6625644at2"/>
<dbReference type="EMBL" id="CABVQC010000021">
    <property type="protein sequence ID" value="VWB73148.1"/>
    <property type="molecule type" value="Genomic_DNA"/>
</dbReference>
<name>A0A6P2M3V3_9BURK</name>
<evidence type="ECO:0000313" key="3">
    <source>
        <dbReference type="Proteomes" id="UP000494261"/>
    </source>
</evidence>
<dbReference type="AlphaFoldDB" id="A0A6P2M3V3"/>
<keyword evidence="1" id="KW-0472">Membrane</keyword>
<reference evidence="2 3" key="1">
    <citation type="submission" date="2019-09" db="EMBL/GenBank/DDBJ databases">
        <authorList>
            <person name="Depoorter E."/>
        </authorList>
    </citation>
    <scope>NUCLEOTIDE SEQUENCE [LARGE SCALE GENOMIC DNA]</scope>
    <source>
        <strain evidence="2">LMG 13014</strain>
    </source>
</reference>
<sequence length="180" mass="19946">MPRNHQVNRVIAVNSVRNGEGRIDMVNVFTSALGKLERRARYAAVGITGLIVVLAIAFPYARDLAREVMVQSGMGNPDIIIQPGYKVQIDGHETAIFGFDPCPDDPRPWKDYWIGGRPDDSLRPFTGCVVVKPGTNTVRVQFLTGGERVVETWTVEHREHDGMPATVVKRPNGDYVVPAH</sequence>
<feature type="transmembrane region" description="Helical" evidence="1">
    <location>
        <begin position="42"/>
        <end position="61"/>
    </location>
</feature>
<dbReference type="RefSeq" id="WP_025496179.1">
    <property type="nucleotide sequence ID" value="NZ_CABVQC010000021.1"/>
</dbReference>
<dbReference type="Proteomes" id="UP000494261">
    <property type="component" value="Unassembled WGS sequence"/>
</dbReference>
<keyword evidence="1" id="KW-0812">Transmembrane</keyword>
<organism evidence="2 3">
    <name type="scientific">Burkholderia aenigmatica</name>
    <dbReference type="NCBI Taxonomy" id="2015348"/>
    <lineage>
        <taxon>Bacteria</taxon>
        <taxon>Pseudomonadati</taxon>
        <taxon>Pseudomonadota</taxon>
        <taxon>Betaproteobacteria</taxon>
        <taxon>Burkholderiales</taxon>
        <taxon>Burkholderiaceae</taxon>
        <taxon>Burkholderia</taxon>
        <taxon>Burkholderia cepacia complex</taxon>
    </lineage>
</organism>
<gene>
    <name evidence="2" type="ORF">BLA13014_03331</name>
</gene>
<keyword evidence="1" id="KW-1133">Transmembrane helix</keyword>